<organism evidence="2 3">
    <name type="scientific">Pontibacter korlensis</name>
    <dbReference type="NCBI Taxonomy" id="400092"/>
    <lineage>
        <taxon>Bacteria</taxon>
        <taxon>Pseudomonadati</taxon>
        <taxon>Bacteroidota</taxon>
        <taxon>Cytophagia</taxon>
        <taxon>Cytophagales</taxon>
        <taxon>Hymenobacteraceae</taxon>
        <taxon>Pontibacter</taxon>
    </lineage>
</organism>
<gene>
    <name evidence="2" type="ORF">PKOR_12205</name>
</gene>
<evidence type="ECO:0000313" key="3">
    <source>
        <dbReference type="Proteomes" id="UP000033109"/>
    </source>
</evidence>
<dbReference type="AlphaFoldDB" id="A0A0E3UWX2"/>
<name>A0A0E3UWX2_9BACT</name>
<dbReference type="Proteomes" id="UP000033109">
    <property type="component" value="Chromosome"/>
</dbReference>
<sequence length="140" mass="15943">MKLEHFALNVEDPIAMAKWYVAHLGLRVVKQQKEAPYMTFLADDSGRVMIEIYRNPADEVPPYRTMNPLLVHLAFVSENPAQDKERLMKAGASLESDQQLEDGSHLVMLRDPWGLSMQLCKRGTPMLAAREEVKQEPSVH</sequence>
<dbReference type="KEGG" id="pko:PKOR_12205"/>
<dbReference type="GO" id="GO:0005840">
    <property type="term" value="C:ribosome"/>
    <property type="evidence" value="ECO:0007669"/>
    <property type="project" value="UniProtKB-KW"/>
</dbReference>
<dbReference type="STRING" id="400092.PKOR_12205"/>
<dbReference type="EMBL" id="CP009621">
    <property type="protein sequence ID" value="AKD03747.1"/>
    <property type="molecule type" value="Genomic_DNA"/>
</dbReference>
<dbReference type="PATRIC" id="fig|400092.3.peg.2662"/>
<dbReference type="CDD" id="cd06587">
    <property type="entry name" value="VOC"/>
    <property type="match status" value="1"/>
</dbReference>
<dbReference type="PROSITE" id="PS51819">
    <property type="entry name" value="VOC"/>
    <property type="match status" value="1"/>
</dbReference>
<evidence type="ECO:0000259" key="1">
    <source>
        <dbReference type="PROSITE" id="PS51819"/>
    </source>
</evidence>
<dbReference type="InterPro" id="IPR029068">
    <property type="entry name" value="Glyas_Bleomycin-R_OHBP_Dase"/>
</dbReference>
<dbReference type="Pfam" id="PF00903">
    <property type="entry name" value="Glyoxalase"/>
    <property type="match status" value="1"/>
</dbReference>
<dbReference type="InterPro" id="IPR037523">
    <property type="entry name" value="VOC_core"/>
</dbReference>
<reference evidence="2 3" key="1">
    <citation type="journal article" date="2015" name="Sci. Rep.">
        <title>Unraveling adaptation of Pontibacter korlensis to radiation and infertility in desert through complete genome and comparative transcriptomic analysis.</title>
        <authorList>
            <person name="Dai J."/>
            <person name="Dai W."/>
            <person name="Qiu C."/>
            <person name="Yang Z."/>
            <person name="Zhang Y."/>
            <person name="Zhou M."/>
            <person name="Zhang L."/>
            <person name="Fang C."/>
            <person name="Gao Q."/>
            <person name="Yang Q."/>
            <person name="Li X."/>
            <person name="Wang Z."/>
            <person name="Wang Z."/>
            <person name="Jia Z."/>
            <person name="Chen X."/>
        </authorList>
    </citation>
    <scope>NUCLEOTIDE SEQUENCE [LARGE SCALE GENOMIC DNA]</scope>
    <source>
        <strain evidence="2 3">X14-1T</strain>
    </source>
</reference>
<dbReference type="InterPro" id="IPR004360">
    <property type="entry name" value="Glyas_Fos-R_dOase_dom"/>
</dbReference>
<dbReference type="RefSeq" id="WP_046311067.1">
    <property type="nucleotide sequence ID" value="NZ_CBCSCY010000002.1"/>
</dbReference>
<evidence type="ECO:0000313" key="2">
    <source>
        <dbReference type="EMBL" id="AKD03747.1"/>
    </source>
</evidence>
<dbReference type="HOGENOM" id="CLU_1861817_0_0_10"/>
<keyword evidence="2" id="KW-0687">Ribonucleoprotein</keyword>
<accession>A0A0E3UWX2</accession>
<keyword evidence="2" id="KW-0689">Ribosomal protein</keyword>
<dbReference type="Gene3D" id="3.10.180.10">
    <property type="entry name" value="2,3-Dihydroxybiphenyl 1,2-Dioxygenase, domain 1"/>
    <property type="match status" value="1"/>
</dbReference>
<proteinExistence type="predicted"/>
<feature type="domain" description="VOC" evidence="1">
    <location>
        <begin position="2"/>
        <end position="122"/>
    </location>
</feature>
<dbReference type="SUPFAM" id="SSF54593">
    <property type="entry name" value="Glyoxalase/Bleomycin resistance protein/Dihydroxybiphenyl dioxygenase"/>
    <property type="match status" value="1"/>
</dbReference>
<dbReference type="OrthoDB" id="1177764at2"/>
<protein>
    <submittedName>
        <fullName evidence="2">50S ribosomal protein L14</fullName>
    </submittedName>
</protein>
<keyword evidence="3" id="KW-1185">Reference proteome</keyword>